<dbReference type="HOGENOM" id="CLU_013214_1_0_10"/>
<reference evidence="1 2" key="1">
    <citation type="submission" date="2013-12" db="EMBL/GenBank/DDBJ databases">
        <authorList>
            <consortium name="DOE Joint Genome Institute"/>
            <person name="Eisen J."/>
            <person name="Huntemann M."/>
            <person name="Han J."/>
            <person name="Chen A."/>
            <person name="Kyrpides N."/>
            <person name="Mavromatis K."/>
            <person name="Markowitz V."/>
            <person name="Palaniappan K."/>
            <person name="Ivanova N."/>
            <person name="Schaumberg A."/>
            <person name="Pati A."/>
            <person name="Liolios K."/>
            <person name="Nordberg H.P."/>
            <person name="Cantor M.N."/>
            <person name="Hua S.X."/>
            <person name="Woyke T."/>
        </authorList>
    </citation>
    <scope>NUCLEOTIDE SEQUENCE [LARGE SCALE GENOMIC DNA]</scope>
    <source>
        <strain evidence="2">DSM 19437</strain>
    </source>
</reference>
<name>W0F2C3_9BACT</name>
<dbReference type="Gene3D" id="2.60.40.1930">
    <property type="match status" value="1"/>
</dbReference>
<evidence type="ECO:0000313" key="2">
    <source>
        <dbReference type="Proteomes" id="UP000003586"/>
    </source>
</evidence>
<dbReference type="KEGG" id="nso:NIASO_02990"/>
<dbReference type="STRING" id="929713.NIASO_02990"/>
<accession>W0F2C3</accession>
<dbReference type="Proteomes" id="UP000003586">
    <property type="component" value="Chromosome"/>
</dbReference>
<organism evidence="1 2">
    <name type="scientific">Niabella soli DSM 19437</name>
    <dbReference type="NCBI Taxonomy" id="929713"/>
    <lineage>
        <taxon>Bacteria</taxon>
        <taxon>Pseudomonadati</taxon>
        <taxon>Bacteroidota</taxon>
        <taxon>Chitinophagia</taxon>
        <taxon>Chitinophagales</taxon>
        <taxon>Chitinophagaceae</taxon>
        <taxon>Niabella</taxon>
    </lineage>
</organism>
<dbReference type="eggNOG" id="COG2373">
    <property type="taxonomic scope" value="Bacteria"/>
</dbReference>
<evidence type="ECO:0008006" key="3">
    <source>
        <dbReference type="Google" id="ProtNLM"/>
    </source>
</evidence>
<keyword evidence="2" id="KW-1185">Reference proteome</keyword>
<evidence type="ECO:0000313" key="1">
    <source>
        <dbReference type="EMBL" id="AHF17175.1"/>
    </source>
</evidence>
<sequence length="827" mass="92871">MKNCFCFKLLELWSVKKSVASYRKSNITQMILKKLFLLTAGILCLQWMCAQTPEQKLDNWNQRNPIEKIYLHLDRESYISGQTIWLKAYCMSDYTISTHNSTIYVELLNSRSQLISRKIFPAYLGVTLGQIELPETLASGAYQVRAYSPLMLNQPGFMYHKEITVFGATAKEASKKKAPSIDLQFFPEGGNLVTTLLNTVAFKAVDQNGYPVTIAGKLKNSKGEEITTLASKHDGMGRFALVPQAGEAYYVALDNNPAKQYPLPAATNKGITFSITNSAKGKQFKIERTADAPEAFRPAYMIGQMQNQVIFKQPLKQDKDQLGGVIQTANLLSGILQVTVFNKDDMPLAERLTFVDSKEYILPGTISVDTFNNTAHQKNRFTLNLKDTVIGHFSISVTDADYETTDYRPLNIYSYFLLSSDLKGYINDPAYYFRSDASAVKEDLDLVMMTNGWTRFKWKDVVQNKLPAPQYIDPLYINLKGTVNIEGTRKPFANKDLLVMTTPVDSTQGKGGLMKMIKTDSSGRFHLDTLIFYDNTRILFSDIKGKKSKFIRVKMDADSLNRNYHMEMSPFQVNDSLDLTAENKMQGAYNDYLRAEGKTLANVTVKARQKTDQEKLESEYTSGLFSGGINSRILDLRNENPVAANIFDYIQGRLPGVTVSRDTEGQYVVRYRDGGFGNGKLSLYLDEMHTDATMIEGIPISQIAFIKLMGTFVGAPGGGGALAIYTKKGADLSAAIESSTDIITYKGYSIIKQFYQPNYDLRTGDNAKADNRLTLSWTPDMYLANINPKVPIVFYNNDRTKRFKIVVEGLTNDGRMLMLEKTIENGN</sequence>
<proteinExistence type="predicted"/>
<dbReference type="AlphaFoldDB" id="W0F2C3"/>
<protein>
    <recommendedName>
        <fullName evidence="3">Macroglobulin domain-containing protein</fullName>
    </recommendedName>
</protein>
<gene>
    <name evidence="1" type="ORF">NIASO_02990</name>
</gene>
<dbReference type="EMBL" id="CP007035">
    <property type="protein sequence ID" value="AHF17175.1"/>
    <property type="molecule type" value="Genomic_DNA"/>
</dbReference>